<dbReference type="InterPro" id="IPR043130">
    <property type="entry name" value="CDP-OH_PTrfase_TM_dom"/>
</dbReference>
<accession>A0A1H4PMP3</accession>
<dbReference type="Pfam" id="PF01066">
    <property type="entry name" value="CDP-OH_P_transf"/>
    <property type="match status" value="1"/>
</dbReference>
<sequence length="293" mass="32789">MEKIKNADVAIVFLCSKSLPPFNYIILEQILLKGHTYLAPFFDLRRNIMKRHIPNFITLLNVFCGCVASVFAVLNKLEIAAIFVALGIFFDFFDGLAARVLDVKSELGLQLDSLADMITSGLVPGIVMFQLLAMSQTSGWGDGSHFFLESGAITLQHLLPFFGFVITMASGYRLAKFNIDENQTSSFIGLPTPANALLILSLPLILMYQNNELLNGIILNQWFLIILTLVSAYLLNANLPLFALKFKNTSFKDNAMRYIFLIISLVLIVTMKFMAIPLIILFYVVSSVIQERL</sequence>
<proteinExistence type="inferred from homology"/>
<dbReference type="PROSITE" id="PS00379">
    <property type="entry name" value="CDP_ALCOHOL_P_TRANSF"/>
    <property type="match status" value="1"/>
</dbReference>
<evidence type="ECO:0000256" key="3">
    <source>
        <dbReference type="SAM" id="Phobius"/>
    </source>
</evidence>
<dbReference type="Proteomes" id="UP000183038">
    <property type="component" value="Unassembled WGS sequence"/>
</dbReference>
<evidence type="ECO:0000313" key="7">
    <source>
        <dbReference type="Proteomes" id="UP000199574"/>
    </source>
</evidence>
<evidence type="ECO:0000256" key="2">
    <source>
        <dbReference type="RuleBase" id="RU003750"/>
    </source>
</evidence>
<dbReference type="Proteomes" id="UP000199574">
    <property type="component" value="Chromosome I"/>
</dbReference>
<organism evidence="5 6">
    <name type="scientific">Maribacter dokdonensis</name>
    <dbReference type="NCBI Taxonomy" id="320912"/>
    <lineage>
        <taxon>Bacteria</taxon>
        <taxon>Pseudomonadati</taxon>
        <taxon>Bacteroidota</taxon>
        <taxon>Flavobacteriia</taxon>
        <taxon>Flavobacteriales</taxon>
        <taxon>Flavobacteriaceae</taxon>
        <taxon>Maribacter</taxon>
    </lineage>
</organism>
<feature type="transmembrane region" description="Helical" evidence="3">
    <location>
        <begin position="80"/>
        <end position="101"/>
    </location>
</feature>
<feature type="transmembrane region" description="Helical" evidence="3">
    <location>
        <begin position="187"/>
        <end position="209"/>
    </location>
</feature>
<dbReference type="Gene3D" id="1.20.120.1760">
    <property type="match status" value="1"/>
</dbReference>
<name>A0A1H4PMP3_9FLAO</name>
<dbReference type="GO" id="GO:0016020">
    <property type="term" value="C:membrane"/>
    <property type="evidence" value="ECO:0007669"/>
    <property type="project" value="InterPro"/>
</dbReference>
<evidence type="ECO:0000313" key="6">
    <source>
        <dbReference type="Proteomes" id="UP000183038"/>
    </source>
</evidence>
<evidence type="ECO:0000313" key="5">
    <source>
        <dbReference type="EMBL" id="SEC08581.1"/>
    </source>
</evidence>
<feature type="transmembrane region" description="Helical" evidence="3">
    <location>
        <begin position="221"/>
        <end position="246"/>
    </location>
</feature>
<dbReference type="InterPro" id="IPR000462">
    <property type="entry name" value="CDP-OH_P_trans"/>
</dbReference>
<comment type="similarity">
    <text evidence="2">Belongs to the CDP-alcohol phosphatidyltransferase class-I family.</text>
</comment>
<keyword evidence="3" id="KW-0812">Transmembrane</keyword>
<evidence type="ECO:0000256" key="1">
    <source>
        <dbReference type="ARBA" id="ARBA00022679"/>
    </source>
</evidence>
<keyword evidence="1 2" id="KW-0808">Transferase</keyword>
<reference evidence="4 7" key="2">
    <citation type="submission" date="2016-10" db="EMBL/GenBank/DDBJ databases">
        <authorList>
            <person name="Varghese N."/>
            <person name="Submissions S."/>
        </authorList>
    </citation>
    <scope>NUCLEOTIDE SEQUENCE [LARGE SCALE GENOMIC DNA]</scope>
    <source>
        <strain evidence="4 7">MAR_2009_60</strain>
    </source>
</reference>
<feature type="transmembrane region" description="Helical" evidence="3">
    <location>
        <begin position="53"/>
        <end position="74"/>
    </location>
</feature>
<gene>
    <name evidence="5" type="ORF">SAMN05192540_2314</name>
    <name evidence="4" type="ORF">SAMN05192545_2190</name>
</gene>
<dbReference type="InterPro" id="IPR048254">
    <property type="entry name" value="CDP_ALCOHOL_P_TRANSF_CS"/>
</dbReference>
<evidence type="ECO:0000313" key="4">
    <source>
        <dbReference type="EMBL" id="SDS84727.1"/>
    </source>
</evidence>
<dbReference type="EMBL" id="FNTB01000001">
    <property type="protein sequence ID" value="SEC08581.1"/>
    <property type="molecule type" value="Genomic_DNA"/>
</dbReference>
<dbReference type="AlphaFoldDB" id="A0A1H4PMP3"/>
<reference evidence="5 6" key="1">
    <citation type="submission" date="2016-10" db="EMBL/GenBank/DDBJ databases">
        <authorList>
            <person name="de Groot N.N."/>
        </authorList>
    </citation>
    <scope>NUCLEOTIDE SEQUENCE [LARGE SCALE GENOMIC DNA]</scope>
    <source>
        <strain evidence="5 6">MAR_2009_71</strain>
    </source>
</reference>
<dbReference type="EMBL" id="LT629754">
    <property type="protein sequence ID" value="SDS84727.1"/>
    <property type="molecule type" value="Genomic_DNA"/>
</dbReference>
<keyword evidence="3" id="KW-1133">Transmembrane helix</keyword>
<feature type="transmembrane region" description="Helical" evidence="3">
    <location>
        <begin position="113"/>
        <end position="133"/>
    </location>
</feature>
<dbReference type="GO" id="GO:0008654">
    <property type="term" value="P:phospholipid biosynthetic process"/>
    <property type="evidence" value="ECO:0007669"/>
    <property type="project" value="InterPro"/>
</dbReference>
<keyword evidence="3" id="KW-0472">Membrane</keyword>
<feature type="transmembrane region" description="Helical" evidence="3">
    <location>
        <begin position="153"/>
        <end position="175"/>
    </location>
</feature>
<protein>
    <submittedName>
        <fullName evidence="5">CDP-diacylglycerol---serine O-phosphatidyltransferase</fullName>
    </submittedName>
</protein>
<feature type="transmembrane region" description="Helical" evidence="3">
    <location>
        <begin position="258"/>
        <end position="285"/>
    </location>
</feature>
<keyword evidence="7" id="KW-1185">Reference proteome</keyword>
<dbReference type="GO" id="GO:0016780">
    <property type="term" value="F:phosphotransferase activity, for other substituted phosphate groups"/>
    <property type="evidence" value="ECO:0007669"/>
    <property type="project" value="InterPro"/>
</dbReference>